<evidence type="ECO:0000313" key="1">
    <source>
        <dbReference type="EMBL" id="CDM31971.1"/>
    </source>
</evidence>
<organism evidence="1 2">
    <name type="scientific">Penicillium roqueforti (strain FM164)</name>
    <dbReference type="NCBI Taxonomy" id="1365484"/>
    <lineage>
        <taxon>Eukaryota</taxon>
        <taxon>Fungi</taxon>
        <taxon>Dikarya</taxon>
        <taxon>Ascomycota</taxon>
        <taxon>Pezizomycotina</taxon>
        <taxon>Eurotiomycetes</taxon>
        <taxon>Eurotiomycetidae</taxon>
        <taxon>Eurotiales</taxon>
        <taxon>Aspergillaceae</taxon>
        <taxon>Penicillium</taxon>
    </lineage>
</organism>
<dbReference type="Proteomes" id="UP000030686">
    <property type="component" value="Unassembled WGS sequence"/>
</dbReference>
<protein>
    <submittedName>
        <fullName evidence="1">Genomic scaffold, ProqFM164S02</fullName>
    </submittedName>
</protein>
<evidence type="ECO:0000313" key="2">
    <source>
        <dbReference type="Proteomes" id="UP000030686"/>
    </source>
</evidence>
<dbReference type="EMBL" id="HG792016">
    <property type="protein sequence ID" value="CDM31971.1"/>
    <property type="molecule type" value="Genomic_DNA"/>
</dbReference>
<keyword evidence="2" id="KW-1185">Reference proteome</keyword>
<proteinExistence type="predicted"/>
<reference evidence="1" key="1">
    <citation type="journal article" date="2014" name="Nat. Commun.">
        <title>Multiple recent horizontal transfers of a large genomic region in cheese making fungi.</title>
        <authorList>
            <person name="Cheeseman K."/>
            <person name="Ropars J."/>
            <person name="Renault P."/>
            <person name="Dupont J."/>
            <person name="Gouzy J."/>
            <person name="Branca A."/>
            <person name="Abraham A.L."/>
            <person name="Ceppi M."/>
            <person name="Conseiller E."/>
            <person name="Debuchy R."/>
            <person name="Malagnac F."/>
            <person name="Goarin A."/>
            <person name="Silar P."/>
            <person name="Lacoste S."/>
            <person name="Sallet E."/>
            <person name="Bensimon A."/>
            <person name="Giraud T."/>
            <person name="Brygoo Y."/>
        </authorList>
    </citation>
    <scope>NUCLEOTIDE SEQUENCE [LARGE SCALE GENOMIC DNA]</scope>
    <source>
        <strain evidence="1">FM164</strain>
    </source>
</reference>
<accession>W6Q7J6</accession>
<sequence length="173" mass="19822">METGSYDLDHFFNLDTDQGRPKLDTGQGRPALAGNEIWVILRALRPVPSDPKSLPSDPVSSSRYRDRRRFTLVYSWHSRVLAGYFDGQVHVQFTRILDFKEYAVIPPEDTPYIDTIDKGKLYDMLNMLAKWSWPIPVATTKEYTGVILDLPTHDHPDTELADDDWLLVQGVTD</sequence>
<gene>
    <name evidence="1" type="ORF">PROQFM164_S02g002122</name>
</gene>
<dbReference type="OrthoDB" id="4526503at2759"/>
<name>W6Q7J6_PENRF</name>
<dbReference type="AlphaFoldDB" id="W6Q7J6"/>